<dbReference type="RefSeq" id="WP_197007482.1">
    <property type="nucleotide sequence ID" value="NZ_BONS01000019.1"/>
</dbReference>
<evidence type="ECO:0000313" key="3">
    <source>
        <dbReference type="Proteomes" id="UP000622552"/>
    </source>
</evidence>
<dbReference type="EMBL" id="JADOUF010000001">
    <property type="protein sequence ID" value="MBG6140999.1"/>
    <property type="molecule type" value="Genomic_DNA"/>
</dbReference>
<evidence type="ECO:0008006" key="4">
    <source>
        <dbReference type="Google" id="ProtNLM"/>
    </source>
</evidence>
<organism evidence="2 3">
    <name type="scientific">Longispora fulva</name>
    <dbReference type="NCBI Taxonomy" id="619741"/>
    <lineage>
        <taxon>Bacteria</taxon>
        <taxon>Bacillati</taxon>
        <taxon>Actinomycetota</taxon>
        <taxon>Actinomycetes</taxon>
        <taxon>Micromonosporales</taxon>
        <taxon>Micromonosporaceae</taxon>
        <taxon>Longispora</taxon>
    </lineage>
</organism>
<evidence type="ECO:0000256" key="1">
    <source>
        <dbReference type="SAM" id="SignalP"/>
    </source>
</evidence>
<name>A0A8J7GXL8_9ACTN</name>
<keyword evidence="1" id="KW-0732">Signal</keyword>
<sequence>MAVLVLLALSLTAPPGSAPVVAHRRLVGGAAGPAPRPWIDRSSDTVLILGHAGGERLMSRILWPATGAVEVVTEVWGSWERHVTIIVPADVDELRALIDEDGDLTHVAALTDPSGRVVVNPDVFGALSPAGRQVVLTHEITHAAARGTTSDLTPYWLAEGLAEYVAHRDSPTRDRSIAKELADEVRVGRLPVRLPARHEFAGERQAQAYQEAWLICRFMVERAGEETLLRVYRRVSAGADSDRVFREELGLTEEHLVEHWREYVERRLG</sequence>
<comment type="caution">
    <text evidence="2">The sequence shown here is derived from an EMBL/GenBank/DDBJ whole genome shotgun (WGS) entry which is preliminary data.</text>
</comment>
<proteinExistence type="predicted"/>
<protein>
    <recommendedName>
        <fullName evidence="4">Peptidase MA-like domain-containing protein</fullName>
    </recommendedName>
</protein>
<gene>
    <name evidence="2" type="ORF">IW245_007193</name>
</gene>
<evidence type="ECO:0000313" key="2">
    <source>
        <dbReference type="EMBL" id="MBG6140999.1"/>
    </source>
</evidence>
<dbReference type="AlphaFoldDB" id="A0A8J7GXL8"/>
<accession>A0A8J7GXL8</accession>
<dbReference type="Proteomes" id="UP000622552">
    <property type="component" value="Unassembled WGS sequence"/>
</dbReference>
<keyword evidence="3" id="KW-1185">Reference proteome</keyword>
<reference evidence="2" key="1">
    <citation type="submission" date="2020-11" db="EMBL/GenBank/DDBJ databases">
        <title>Sequencing the genomes of 1000 actinobacteria strains.</title>
        <authorList>
            <person name="Klenk H.-P."/>
        </authorList>
    </citation>
    <scope>NUCLEOTIDE SEQUENCE</scope>
    <source>
        <strain evidence="2">DSM 45356</strain>
    </source>
</reference>
<feature type="signal peptide" evidence="1">
    <location>
        <begin position="1"/>
        <end position="18"/>
    </location>
</feature>
<feature type="chain" id="PRO_5035316933" description="Peptidase MA-like domain-containing protein" evidence="1">
    <location>
        <begin position="19"/>
        <end position="269"/>
    </location>
</feature>